<feature type="region of interest" description="Disordered" evidence="1">
    <location>
        <begin position="242"/>
        <end position="276"/>
    </location>
</feature>
<keyword evidence="2" id="KW-1133">Transmembrane helix</keyword>
<gene>
    <name evidence="3" type="ORF">B5F17_01395</name>
</gene>
<evidence type="ECO:0000313" key="4">
    <source>
        <dbReference type="Proteomes" id="UP000195897"/>
    </source>
</evidence>
<comment type="caution">
    <text evidence="3">The sequence shown here is derived from an EMBL/GenBank/DDBJ whole genome shotgun (WGS) entry which is preliminary data.</text>
</comment>
<dbReference type="AlphaFoldDB" id="A0A1Y4LCZ0"/>
<evidence type="ECO:0000256" key="1">
    <source>
        <dbReference type="SAM" id="MobiDB-lite"/>
    </source>
</evidence>
<feature type="transmembrane region" description="Helical" evidence="2">
    <location>
        <begin position="94"/>
        <end position="118"/>
    </location>
</feature>
<dbReference type="Proteomes" id="UP000195897">
    <property type="component" value="Unassembled WGS sequence"/>
</dbReference>
<evidence type="ECO:0008006" key="5">
    <source>
        <dbReference type="Google" id="ProtNLM"/>
    </source>
</evidence>
<reference evidence="4" key="1">
    <citation type="submission" date="2017-04" db="EMBL/GenBank/DDBJ databases">
        <title>Function of individual gut microbiota members based on whole genome sequencing of pure cultures obtained from chicken caecum.</title>
        <authorList>
            <person name="Medvecky M."/>
            <person name="Cejkova D."/>
            <person name="Polansky O."/>
            <person name="Karasova D."/>
            <person name="Kubasova T."/>
            <person name="Cizek A."/>
            <person name="Rychlik I."/>
        </authorList>
    </citation>
    <scope>NUCLEOTIDE SEQUENCE [LARGE SCALE GENOMIC DNA]</scope>
    <source>
        <strain evidence="4">An180</strain>
    </source>
</reference>
<feature type="transmembrane region" description="Helical" evidence="2">
    <location>
        <begin position="51"/>
        <end position="73"/>
    </location>
</feature>
<evidence type="ECO:0000313" key="3">
    <source>
        <dbReference type="EMBL" id="OUP54585.1"/>
    </source>
</evidence>
<feature type="transmembrane region" description="Helical" evidence="2">
    <location>
        <begin position="124"/>
        <end position="148"/>
    </location>
</feature>
<protein>
    <recommendedName>
        <fullName evidence="5">Glycerophosphoryl diester phosphodiesterase membrane domain-containing protein</fullName>
    </recommendedName>
</protein>
<feature type="transmembrane region" description="Helical" evidence="2">
    <location>
        <begin position="216"/>
        <end position="235"/>
    </location>
</feature>
<keyword evidence="2" id="KW-0472">Membrane</keyword>
<proteinExistence type="predicted"/>
<keyword evidence="2" id="KW-0812">Transmembrane</keyword>
<sequence length="276" mass="30434">MSNHEIRCKAWRLYRENVVGLLILALGYTTLQSIIQFVWEQVLGWNQGLFVLVAWLLLSPLTLGAVLCLTHLWRTETKPNYADLTAFYRSLEGWGGAIVLYLIQGAMIILPLLIPLLMSMSLTIVLFYSGLIVLVMVIGFVVIAWLLLRVYMCEVLFVSEEAMSATEAIRDSFSRMSGQVGNLLCMLIVVGIPNAVIGLMIAAAQPVSTGVLAAQLVFEVLYAPFPLMAGIGWIVERLNDEEQPEEVSGPPSNPLLRDIANDLGKSGHQPGMQDKS</sequence>
<feature type="transmembrane region" description="Helical" evidence="2">
    <location>
        <begin position="180"/>
        <end position="204"/>
    </location>
</feature>
<evidence type="ECO:0000256" key="2">
    <source>
        <dbReference type="SAM" id="Phobius"/>
    </source>
</evidence>
<name>A0A1Y4LCZ0_9FIRM</name>
<dbReference type="EMBL" id="NFKK01000001">
    <property type="protein sequence ID" value="OUP54585.1"/>
    <property type="molecule type" value="Genomic_DNA"/>
</dbReference>
<accession>A0A1Y4LCZ0</accession>
<organism evidence="3 4">
    <name type="scientific">Butyricicoccus pullicaecorum</name>
    <dbReference type="NCBI Taxonomy" id="501571"/>
    <lineage>
        <taxon>Bacteria</taxon>
        <taxon>Bacillati</taxon>
        <taxon>Bacillota</taxon>
        <taxon>Clostridia</taxon>
        <taxon>Eubacteriales</taxon>
        <taxon>Butyricicoccaceae</taxon>
        <taxon>Butyricicoccus</taxon>
    </lineage>
</organism>
<feature type="transmembrane region" description="Helical" evidence="2">
    <location>
        <begin position="21"/>
        <end position="39"/>
    </location>
</feature>
<dbReference type="RefSeq" id="WP_087370032.1">
    <property type="nucleotide sequence ID" value="NZ_NFKK01000001.1"/>
</dbReference>